<accession>A0ACB8V1L1</accession>
<protein>
    <submittedName>
        <fullName evidence="1">Uncharacterized protein</fullName>
    </submittedName>
</protein>
<sequence>MASQSIAFQFFYTVLFTLFSVVVFGLTLLTPGDLIYQAYASHKLGSIFAISGVYIVTLLLVILIYASRIFTNRSVLAGIPKAWIPIENPDVGKNVRRLVVEGLTRSAVIAQQARPRDRSGEDTSMLDQALIIPSNIPPPWGTVSHPGWTAPDCPDLPNQEFEPVIKELPHLIEAKAVSLAPTDPRFLPSTHERGPDGSREGDHIDYIPDARVVTLLQRPSSMCLRDYMGHLSSLGLIDPPHLADSFLALYEKSRFSPKPLTETQFRTMMGLFAEMLRGMTALDPEIISHAQQNTPTDLFDGAASFDGESGVSTDSSSFVSAERAGSNPYRYPSYSSSGKASSFRLQTTSERQSLRSVSRHSLAPSTRSF</sequence>
<dbReference type="EMBL" id="JALBCA010000021">
    <property type="protein sequence ID" value="KAI2389865.1"/>
    <property type="molecule type" value="Genomic_DNA"/>
</dbReference>
<reference evidence="1" key="1">
    <citation type="journal article" date="2022" name="bioRxiv">
        <title>Population genetic analysis of Ophidiomyces ophidiicola, the causative agent of snake fungal disease, indicates recent introductions to the USA.</title>
        <authorList>
            <person name="Ladner J.T."/>
            <person name="Palmer J.M."/>
            <person name="Ettinger C.L."/>
            <person name="Stajich J.E."/>
            <person name="Farrell T.M."/>
            <person name="Glorioso B.M."/>
            <person name="Lawson B."/>
            <person name="Price S.J."/>
            <person name="Stengle A.G."/>
            <person name="Grear D.A."/>
            <person name="Lorch J.M."/>
        </authorList>
    </citation>
    <scope>NUCLEOTIDE SEQUENCE</scope>
    <source>
        <strain evidence="1">NWHC 24266-5</strain>
    </source>
</reference>
<proteinExistence type="predicted"/>
<organism evidence="1">
    <name type="scientific">Ophidiomyces ophidiicola</name>
    <dbReference type="NCBI Taxonomy" id="1387563"/>
    <lineage>
        <taxon>Eukaryota</taxon>
        <taxon>Fungi</taxon>
        <taxon>Dikarya</taxon>
        <taxon>Ascomycota</taxon>
        <taxon>Pezizomycotina</taxon>
        <taxon>Eurotiomycetes</taxon>
        <taxon>Eurotiomycetidae</taxon>
        <taxon>Onygenales</taxon>
        <taxon>Onygenaceae</taxon>
        <taxon>Ophidiomyces</taxon>
    </lineage>
</organism>
<comment type="caution">
    <text evidence="1">The sequence shown here is derived from an EMBL/GenBank/DDBJ whole genome shotgun (WGS) entry which is preliminary data.</text>
</comment>
<gene>
    <name evidence="1" type="ORF">LOY88_001884</name>
</gene>
<name>A0ACB8V1L1_9EURO</name>
<evidence type="ECO:0000313" key="1">
    <source>
        <dbReference type="EMBL" id="KAI2389865.1"/>
    </source>
</evidence>